<feature type="transmembrane region" description="Helical" evidence="1">
    <location>
        <begin position="110"/>
        <end position="133"/>
    </location>
</feature>
<protein>
    <recommendedName>
        <fullName evidence="4">DUF1700 domain-containing protein</fullName>
    </recommendedName>
</protein>
<keyword evidence="1" id="KW-0472">Membrane</keyword>
<feature type="transmembrane region" description="Helical" evidence="1">
    <location>
        <begin position="74"/>
        <end position="98"/>
    </location>
</feature>
<sequence>MKIIEEYTIQELQEAIVGIDKEANPERYAEIKSEFSKKKIKVQELHHKILELSGANPIQRAASENVNSFTFKRCFLASCCSIGLLWLFLGVLGLLGLGTVTANGEQVHGVSALVTAALGGGLSCLIVAFSVWVGEKLLQVFENA</sequence>
<name>A0ABV4NKA1_9GAMM</name>
<keyword evidence="1" id="KW-1133">Transmembrane helix</keyword>
<keyword evidence="1" id="KW-0812">Transmembrane</keyword>
<dbReference type="Proteomes" id="UP001569414">
    <property type="component" value="Unassembled WGS sequence"/>
</dbReference>
<evidence type="ECO:0000256" key="1">
    <source>
        <dbReference type="SAM" id="Phobius"/>
    </source>
</evidence>
<keyword evidence="3" id="KW-1185">Reference proteome</keyword>
<evidence type="ECO:0000313" key="2">
    <source>
        <dbReference type="EMBL" id="MFA0789838.1"/>
    </source>
</evidence>
<comment type="caution">
    <text evidence="2">The sequence shown here is derived from an EMBL/GenBank/DDBJ whole genome shotgun (WGS) entry which is preliminary data.</text>
</comment>
<dbReference type="RefSeq" id="WP_371842779.1">
    <property type="nucleotide sequence ID" value="NZ_JBGMEL010000003.1"/>
</dbReference>
<gene>
    <name evidence="2" type="ORF">ACCI51_04720</name>
</gene>
<accession>A0ABV4NKA1</accession>
<evidence type="ECO:0000313" key="3">
    <source>
        <dbReference type="Proteomes" id="UP001569414"/>
    </source>
</evidence>
<dbReference type="EMBL" id="JBGMEL010000003">
    <property type="protein sequence ID" value="MFA0789838.1"/>
    <property type="molecule type" value="Genomic_DNA"/>
</dbReference>
<reference evidence="2 3" key="1">
    <citation type="submission" date="2024-08" db="EMBL/GenBank/DDBJ databases">
        <authorList>
            <person name="Ishaq N."/>
        </authorList>
    </citation>
    <scope>NUCLEOTIDE SEQUENCE [LARGE SCALE GENOMIC DNA]</scope>
    <source>
        <strain evidence="2 3">JCM 30400</strain>
    </source>
</reference>
<proteinExistence type="predicted"/>
<organism evidence="2 3">
    <name type="scientific">Microbulbifer echini</name>
    <dbReference type="NCBI Taxonomy" id="1529067"/>
    <lineage>
        <taxon>Bacteria</taxon>
        <taxon>Pseudomonadati</taxon>
        <taxon>Pseudomonadota</taxon>
        <taxon>Gammaproteobacteria</taxon>
        <taxon>Cellvibrionales</taxon>
        <taxon>Microbulbiferaceae</taxon>
        <taxon>Microbulbifer</taxon>
    </lineage>
</organism>
<evidence type="ECO:0008006" key="4">
    <source>
        <dbReference type="Google" id="ProtNLM"/>
    </source>
</evidence>